<evidence type="ECO:0000259" key="1">
    <source>
        <dbReference type="PROSITE" id="PS50191"/>
    </source>
</evidence>
<organism evidence="2">
    <name type="scientific">Manduca sexta</name>
    <name type="common">Tobacco hawkmoth</name>
    <name type="synonym">Tobacco hornworm</name>
    <dbReference type="NCBI Taxonomy" id="7130"/>
    <lineage>
        <taxon>Eukaryota</taxon>
        <taxon>Metazoa</taxon>
        <taxon>Ecdysozoa</taxon>
        <taxon>Arthropoda</taxon>
        <taxon>Hexapoda</taxon>
        <taxon>Insecta</taxon>
        <taxon>Pterygota</taxon>
        <taxon>Neoptera</taxon>
        <taxon>Endopterygota</taxon>
        <taxon>Lepidoptera</taxon>
        <taxon>Glossata</taxon>
        <taxon>Ditrysia</taxon>
        <taxon>Bombycoidea</taxon>
        <taxon>Sphingidae</taxon>
        <taxon>Sphinginae</taxon>
        <taxon>Sphingini</taxon>
        <taxon>Manduca</taxon>
    </lineage>
</organism>
<dbReference type="InterPro" id="IPR036273">
    <property type="entry name" value="CRAL/TRIO_N_dom_sf"/>
</dbReference>
<dbReference type="Gene3D" id="1.10.8.20">
    <property type="entry name" value="N-terminal domain of phosphatidylinositol transfer protein sec14p"/>
    <property type="match status" value="1"/>
</dbReference>
<feature type="non-terminal residue" evidence="2">
    <location>
        <position position="301"/>
    </location>
</feature>
<dbReference type="SUPFAM" id="SSF46938">
    <property type="entry name" value="CRAL/TRIO N-terminal domain"/>
    <property type="match status" value="1"/>
</dbReference>
<reference evidence="2" key="1">
    <citation type="journal article" date="2015" name="Insect Biochem. Mol. Biol.">
        <title>Molecular evolution and expression of the CRAL_TRIO protein family in insects.</title>
        <authorList>
            <person name="Smith G."/>
            <person name="Briscoe A.D."/>
        </authorList>
    </citation>
    <scope>NUCLEOTIDE SEQUENCE</scope>
</reference>
<evidence type="ECO:0000313" key="2">
    <source>
        <dbReference type="EMBL" id="ALQ33318.1"/>
    </source>
</evidence>
<accession>A0A0S2Z353</accession>
<name>A0A0S2Z353_MANSE</name>
<dbReference type="Gene3D" id="3.40.525.10">
    <property type="entry name" value="CRAL-TRIO lipid binding domain"/>
    <property type="match status" value="1"/>
</dbReference>
<dbReference type="EMBL" id="KT943560">
    <property type="protein sequence ID" value="ALQ33318.1"/>
    <property type="molecule type" value="mRNA"/>
</dbReference>
<dbReference type="AlphaFoldDB" id="A0A0S2Z353"/>
<dbReference type="Pfam" id="PF00650">
    <property type="entry name" value="CRAL_TRIO"/>
    <property type="match status" value="1"/>
</dbReference>
<dbReference type="PROSITE" id="PS50191">
    <property type="entry name" value="CRAL_TRIO"/>
    <property type="match status" value="1"/>
</dbReference>
<dbReference type="GO" id="GO:0016020">
    <property type="term" value="C:membrane"/>
    <property type="evidence" value="ECO:0007669"/>
    <property type="project" value="TreeGrafter"/>
</dbReference>
<dbReference type="CDD" id="cd00170">
    <property type="entry name" value="SEC14"/>
    <property type="match status" value="1"/>
</dbReference>
<dbReference type="SMART" id="SM00516">
    <property type="entry name" value="SEC14"/>
    <property type="match status" value="1"/>
</dbReference>
<sequence>MPVELEFDYDEATASMDKFSQDDIDELRAWTEKLDKSKCVPKDLTDKQLLLFYNACYGDMDKTKTCMEKYYACRKNAPEFFDNRVFNTQEMKSAQDVLEFSFLPGRSCDGYAIIYHRLHETEPSKYNLEAGVKLLFMTVDACLTKRGPQPGYIFLFDMRGVRFGHLTRVSLSSLKKFFQYVQEAMPVRMRAIHVLNTEPVMDKLMLLIRPFMDKKFFDMLKFHHKNEDMEKFYETVIPRSSLPPDHGGTLPDTQTLHKKCMQQLQLLEPYFKAEEEQRINALPDKKREKAMEKAFKNLDID</sequence>
<dbReference type="SUPFAM" id="SSF52087">
    <property type="entry name" value="CRAL/TRIO domain"/>
    <property type="match status" value="1"/>
</dbReference>
<dbReference type="KEGG" id="msex:115455643"/>
<dbReference type="GeneID" id="115455643"/>
<protein>
    <submittedName>
        <fullName evidence="2">CRAL-TRIO domain-containing protein</fullName>
    </submittedName>
</protein>
<dbReference type="InterPro" id="IPR001251">
    <property type="entry name" value="CRAL-TRIO_dom"/>
</dbReference>
<proteinExistence type="evidence at transcript level"/>
<dbReference type="PANTHER" id="PTHR10174:SF213">
    <property type="entry name" value="CRAL-TRIO DOMAIN-CONTAINING PROTEIN"/>
    <property type="match status" value="1"/>
</dbReference>
<dbReference type="GO" id="GO:1902936">
    <property type="term" value="F:phosphatidylinositol bisphosphate binding"/>
    <property type="evidence" value="ECO:0007669"/>
    <property type="project" value="TreeGrafter"/>
</dbReference>
<dbReference type="InterPro" id="IPR036865">
    <property type="entry name" value="CRAL-TRIO_dom_sf"/>
</dbReference>
<dbReference type="RefSeq" id="XP_030040150.1">
    <property type="nucleotide sequence ID" value="XM_030184290.2"/>
</dbReference>
<feature type="domain" description="CRAL-TRIO" evidence="1">
    <location>
        <begin position="90"/>
        <end position="254"/>
    </location>
</feature>
<dbReference type="PANTHER" id="PTHR10174">
    <property type="entry name" value="ALPHA-TOCOPHEROL TRANSFER PROTEIN-RELATED"/>
    <property type="match status" value="1"/>
</dbReference>
<dbReference type="OrthoDB" id="6736570at2759"/>